<feature type="transmembrane region" description="Helical" evidence="2">
    <location>
        <begin position="334"/>
        <end position="356"/>
    </location>
</feature>
<organism evidence="3 4">
    <name type="scientific">Paenibacillus macerans</name>
    <name type="common">Bacillus macerans</name>
    <dbReference type="NCBI Taxonomy" id="44252"/>
    <lineage>
        <taxon>Bacteria</taxon>
        <taxon>Bacillati</taxon>
        <taxon>Bacillota</taxon>
        <taxon>Bacilli</taxon>
        <taxon>Bacillales</taxon>
        <taxon>Paenibacillaceae</taxon>
        <taxon>Paenibacillus</taxon>
    </lineage>
</organism>
<feature type="compositionally biased region" description="Low complexity" evidence="1">
    <location>
        <begin position="528"/>
        <end position="544"/>
    </location>
</feature>
<dbReference type="EMBL" id="WNZZ01000023">
    <property type="protein sequence ID" value="MUG25282.1"/>
    <property type="molecule type" value="Genomic_DNA"/>
</dbReference>
<evidence type="ECO:0008006" key="5">
    <source>
        <dbReference type="Google" id="ProtNLM"/>
    </source>
</evidence>
<reference evidence="3 4" key="1">
    <citation type="submission" date="2019-11" db="EMBL/GenBank/DDBJ databases">
        <title>Draft genome sequences of five Paenibacillus species of dairy origin.</title>
        <authorList>
            <person name="Olajide A.M."/>
            <person name="Chen S."/>
            <person name="Lapointe G."/>
        </authorList>
    </citation>
    <scope>NUCLEOTIDE SEQUENCE [LARGE SCALE GENOMIC DNA]</scope>
    <source>
        <strain evidence="3 4">3CT49</strain>
    </source>
</reference>
<evidence type="ECO:0000313" key="4">
    <source>
        <dbReference type="Proteomes" id="UP000442469"/>
    </source>
</evidence>
<evidence type="ECO:0000256" key="2">
    <source>
        <dbReference type="SAM" id="Phobius"/>
    </source>
</evidence>
<dbReference type="RefSeq" id="WP_155620954.1">
    <property type="nucleotide sequence ID" value="NZ_WNZZ01000023.1"/>
</dbReference>
<protein>
    <recommendedName>
        <fullName evidence="5">DUF4129 domain-containing protein</fullName>
    </recommendedName>
</protein>
<feature type="transmembrane region" description="Helical" evidence="2">
    <location>
        <begin position="83"/>
        <end position="105"/>
    </location>
</feature>
<feature type="transmembrane region" description="Helical" evidence="2">
    <location>
        <begin position="218"/>
        <end position="238"/>
    </location>
</feature>
<proteinExistence type="predicted"/>
<accession>A0A6N8F486</accession>
<feature type="transmembrane region" description="Helical" evidence="2">
    <location>
        <begin position="27"/>
        <end position="49"/>
    </location>
</feature>
<gene>
    <name evidence="3" type="ORF">GNQ08_23220</name>
</gene>
<evidence type="ECO:0000256" key="1">
    <source>
        <dbReference type="SAM" id="MobiDB-lite"/>
    </source>
</evidence>
<keyword evidence="2" id="KW-0472">Membrane</keyword>
<evidence type="ECO:0000313" key="3">
    <source>
        <dbReference type="EMBL" id="MUG25282.1"/>
    </source>
</evidence>
<dbReference type="Proteomes" id="UP000442469">
    <property type="component" value="Unassembled WGS sequence"/>
</dbReference>
<comment type="caution">
    <text evidence="3">The sequence shown here is derived from an EMBL/GenBank/DDBJ whole genome shotgun (WGS) entry which is preliminary data.</text>
</comment>
<sequence>MKPDASQGKAIGAKSNGSAYIYSSLKLWLSCLVELGLLLPVWLAAQAYLLGPGEAVWLGVLPLASLGGVLLRNRLRRVWQRWAAALLLGAVLALAAVWAGAGAWAEAWSGTWTGAVANADATNANAANANAIVGTGTGAASAAGSGAGPAKPMALALAMVRAGFWFAAGAFSCLQGLTAALRIGNFRLYWSGIAVYFVAGIAFPRIPGLEGTVPLLTWSGAACLALALFVTNDSLLRYSFLSGDPAERLPGGLKRHNRLFIGVIVIVALALAAGAGGWLGRQLWGMVKTFVQWLARPGKQEPPPEQAVELPPMQPMLPAAEAHEPGIWSRLLDIAFYSIGILALAAALGFGLYWLYRNAGGVWRRAIDRLLDLLRREKAVEENAAYRDEEVRIFTWEAALKKWKKAGAALLRPGKAERWEELRDNRERVRYLYRRMLQAERKGGYRIKLHLTPYETALDIRRERAAKTGRGKAAGKVKEKAEMPGYASKLAAAAAEAEAAKAAREAVFVKPAAAGEGAKPAEPEKSFAARAADGPGPAPLAAAGVKELQNTGPGLLVRLYYKVRYGDEMPRDDEVAEVRRQLP</sequence>
<feature type="transmembrane region" description="Helical" evidence="2">
    <location>
        <begin position="55"/>
        <end position="71"/>
    </location>
</feature>
<feature type="region of interest" description="Disordered" evidence="1">
    <location>
        <begin position="514"/>
        <end position="545"/>
    </location>
</feature>
<keyword evidence="2" id="KW-1133">Transmembrane helix</keyword>
<keyword evidence="2" id="KW-0812">Transmembrane</keyword>
<feature type="transmembrane region" description="Helical" evidence="2">
    <location>
        <begin position="162"/>
        <end position="181"/>
    </location>
</feature>
<feature type="transmembrane region" description="Helical" evidence="2">
    <location>
        <begin position="188"/>
        <end position="206"/>
    </location>
</feature>
<name>A0A6N8F486_PAEMA</name>
<dbReference type="AlphaFoldDB" id="A0A6N8F486"/>
<feature type="transmembrane region" description="Helical" evidence="2">
    <location>
        <begin position="259"/>
        <end position="279"/>
    </location>
</feature>